<feature type="transmembrane region" description="Helical" evidence="1">
    <location>
        <begin position="149"/>
        <end position="172"/>
    </location>
</feature>
<proteinExistence type="predicted"/>
<sequence>MKKVYRTFWSYDVQKTETWLSDMAAKGLVFERLNRWTRCFYFQEREPAKRVYRIAYDKLSSSVLPKTLQDEGWKKAASAGNWEFTFNEQPESVIKTSPIRHGIIKHNRMITYIFYGTSFYVAGILMANISMLASSWRQDGGSNIVESPLWILTFIFFAILFGSMVLGIYSIAKITGTNKGLDGTTAGFWPVDEIDQQSEKELKKARRWVTKVKFSWMYSPDKMEHWLESMEQRGLNLHRVNKIGTIFHFTKGEPRRIAYRVDYQRGPTQSYFAIHREAGWNEEFTSFSNMEKWTIWSKAYDEGEERPQLYSDQSSRLKHAKRIAITYTVMFSPLVAFYIYFIIGNINRADTIQDWLSWSSSGLFIIAILIFGTFIVRIWAYYGRLRKRNTAWGN</sequence>
<comment type="caution">
    <text evidence="2">The sequence shown here is derived from an EMBL/GenBank/DDBJ whole genome shotgun (WGS) entry which is preliminary data.</text>
</comment>
<evidence type="ECO:0008006" key="4">
    <source>
        <dbReference type="Google" id="ProtNLM"/>
    </source>
</evidence>
<protein>
    <recommendedName>
        <fullName evidence="4">DUF2812 domain-containing protein</fullName>
    </recommendedName>
</protein>
<keyword evidence="1" id="KW-0472">Membrane</keyword>
<reference evidence="2 3" key="1">
    <citation type="submission" date="2018-06" db="EMBL/GenBank/DDBJ databases">
        <title>The draft genome sequences of strains SCU63 and S1.</title>
        <authorList>
            <person name="Gan L."/>
        </authorList>
    </citation>
    <scope>NUCLEOTIDE SEQUENCE [LARGE SCALE GENOMIC DNA]</scope>
    <source>
        <strain evidence="2 3">SCU63</strain>
    </source>
</reference>
<keyword evidence="3" id="KW-1185">Reference proteome</keyword>
<evidence type="ECO:0000256" key="1">
    <source>
        <dbReference type="SAM" id="Phobius"/>
    </source>
</evidence>
<organism evidence="2 3">
    <name type="scientific">Planococcus halotolerans</name>
    <dbReference type="NCBI Taxonomy" id="2233542"/>
    <lineage>
        <taxon>Bacteria</taxon>
        <taxon>Bacillati</taxon>
        <taxon>Bacillota</taxon>
        <taxon>Bacilli</taxon>
        <taxon>Bacillales</taxon>
        <taxon>Caryophanaceae</taxon>
        <taxon>Planococcus</taxon>
    </lineage>
</organism>
<dbReference type="RefSeq" id="WP_112221651.1">
    <property type="nucleotide sequence ID" value="NZ_CP196859.1"/>
</dbReference>
<keyword evidence="1" id="KW-0812">Transmembrane</keyword>
<feature type="transmembrane region" description="Helical" evidence="1">
    <location>
        <begin position="323"/>
        <end position="343"/>
    </location>
</feature>
<name>A0A365L745_9BACL</name>
<evidence type="ECO:0000313" key="2">
    <source>
        <dbReference type="EMBL" id="RAZ81228.1"/>
    </source>
</evidence>
<accession>A0A365L745</accession>
<dbReference type="InterPro" id="IPR021359">
    <property type="entry name" value="DUF2812"/>
</dbReference>
<feature type="transmembrane region" description="Helical" evidence="1">
    <location>
        <begin position="355"/>
        <end position="380"/>
    </location>
</feature>
<feature type="transmembrane region" description="Helical" evidence="1">
    <location>
        <begin position="109"/>
        <end position="129"/>
    </location>
</feature>
<gene>
    <name evidence="2" type="ORF">DP120_02780</name>
</gene>
<dbReference type="Pfam" id="PF11193">
    <property type="entry name" value="DUF2812"/>
    <property type="match status" value="2"/>
</dbReference>
<dbReference type="Proteomes" id="UP000251002">
    <property type="component" value="Unassembled WGS sequence"/>
</dbReference>
<keyword evidence="1" id="KW-1133">Transmembrane helix</keyword>
<evidence type="ECO:0000313" key="3">
    <source>
        <dbReference type="Proteomes" id="UP000251002"/>
    </source>
</evidence>
<dbReference type="AlphaFoldDB" id="A0A365L745"/>
<dbReference type="EMBL" id="QLZR01000001">
    <property type="protein sequence ID" value="RAZ81228.1"/>
    <property type="molecule type" value="Genomic_DNA"/>
</dbReference>